<gene>
    <name evidence="2" type="ORF">CJD36_020890</name>
</gene>
<dbReference type="AlphaFoldDB" id="A0A2S7SQZ5"/>
<organism evidence="2 3">
    <name type="scientific">Flavipsychrobacter stenotrophus</name>
    <dbReference type="NCBI Taxonomy" id="2077091"/>
    <lineage>
        <taxon>Bacteria</taxon>
        <taxon>Pseudomonadati</taxon>
        <taxon>Bacteroidota</taxon>
        <taxon>Chitinophagia</taxon>
        <taxon>Chitinophagales</taxon>
        <taxon>Chitinophagaceae</taxon>
        <taxon>Flavipsychrobacter</taxon>
    </lineage>
</organism>
<dbReference type="InterPro" id="IPR018707">
    <property type="entry name" value="LpxR"/>
</dbReference>
<dbReference type="RefSeq" id="WP_105041159.1">
    <property type="nucleotide sequence ID" value="NZ_PPSL01000008.1"/>
</dbReference>
<dbReference type="InterPro" id="IPR037107">
    <property type="entry name" value="Put_OMP_sf"/>
</dbReference>
<dbReference type="Pfam" id="PF09982">
    <property type="entry name" value="LpxR"/>
    <property type="match status" value="1"/>
</dbReference>
<feature type="signal peptide" evidence="1">
    <location>
        <begin position="1"/>
        <end position="23"/>
    </location>
</feature>
<keyword evidence="1" id="KW-0732">Signal</keyword>
<evidence type="ECO:0000256" key="1">
    <source>
        <dbReference type="SAM" id="SignalP"/>
    </source>
</evidence>
<dbReference type="OrthoDB" id="622552at2"/>
<dbReference type="Proteomes" id="UP000239872">
    <property type="component" value="Unassembled WGS sequence"/>
</dbReference>
<name>A0A2S7SQZ5_9BACT</name>
<dbReference type="EMBL" id="PPSL01000008">
    <property type="protein sequence ID" value="PQJ09037.1"/>
    <property type="molecule type" value="Genomic_DNA"/>
</dbReference>
<feature type="chain" id="PRO_5015546836" evidence="1">
    <location>
        <begin position="24"/>
        <end position="322"/>
    </location>
</feature>
<comment type="caution">
    <text evidence="2">The sequence shown here is derived from an EMBL/GenBank/DDBJ whole genome shotgun (WGS) entry which is preliminary data.</text>
</comment>
<evidence type="ECO:0000313" key="2">
    <source>
        <dbReference type="EMBL" id="PQJ09037.1"/>
    </source>
</evidence>
<evidence type="ECO:0000313" key="3">
    <source>
        <dbReference type="Proteomes" id="UP000239872"/>
    </source>
</evidence>
<accession>A0A2S7SQZ5</accession>
<proteinExistence type="predicted"/>
<protein>
    <submittedName>
        <fullName evidence="2">DUF2219 domain-containing protein</fullName>
    </submittedName>
</protein>
<sequence>MNIRNISTLLLLTLSGLSARAQAIDNTTAYKNINSDAYFRLNYENDFFSATDEYYTQGINIETVGSFWKKNPVNYILIKPKYDYIRYGLGFQHNGYTPSDIGHNEILYGDRPFAGTMMLQSFVIATNSEKHRRFTSSLSTGVIGPLAGAGQMQRSIHKWLNNITPHGWDNQIQNDIILNYQVNYEQQLLAYKKSFLLSGDGFARAGTLSDKAGIGLTLMFGYFDSPYDRNQTKNKKFRIYAYEHPGFNIVGYDATLQGGLFDKDSPYTISSGDINRLVFQNRFGFVVQYLGFTLEYFQSVSSREFETQKMHTWGGVQVAFGL</sequence>
<reference evidence="2 3" key="1">
    <citation type="submission" date="2018-01" db="EMBL/GenBank/DDBJ databases">
        <title>A novel member of the phylum Bacteroidetes isolated from glacier ice.</title>
        <authorList>
            <person name="Liu Q."/>
            <person name="Xin Y.-H."/>
        </authorList>
    </citation>
    <scope>NUCLEOTIDE SEQUENCE [LARGE SCALE GENOMIC DNA]</scope>
    <source>
        <strain evidence="2 3">RB1R16</strain>
    </source>
</reference>
<keyword evidence="3" id="KW-1185">Reference proteome</keyword>
<dbReference type="Gene3D" id="2.40.128.140">
    <property type="entry name" value="Outer membrane protein"/>
    <property type="match status" value="1"/>
</dbReference>